<gene>
    <name evidence="3" type="ORF">MNR06_07520</name>
</gene>
<proteinExistence type="predicted"/>
<dbReference type="InterPro" id="IPR001314">
    <property type="entry name" value="Peptidase_S1A"/>
</dbReference>
<name>A0ABY4CDJ4_9BACT</name>
<reference evidence="3" key="1">
    <citation type="submission" date="2022-03" db="EMBL/GenBank/DDBJ databases">
        <title>Genome Identification and Characterization of new species Bdellovibrio reynosense LBG001 sp. nov. from a Mexico soil sample.</title>
        <authorList>
            <person name="Camilli A."/>
            <person name="Ajao Y."/>
            <person name="Guo X."/>
        </authorList>
    </citation>
    <scope>NUCLEOTIDE SEQUENCE</scope>
    <source>
        <strain evidence="3">LBG001</strain>
    </source>
</reference>
<protein>
    <submittedName>
        <fullName evidence="3">S1 family peptidase</fullName>
    </submittedName>
</protein>
<dbReference type="Proteomes" id="UP000830116">
    <property type="component" value="Chromosome"/>
</dbReference>
<organism evidence="3 4">
    <name type="scientific">Bdellovibrio reynosensis</name>
    <dbReference type="NCBI Taxonomy" id="2835041"/>
    <lineage>
        <taxon>Bacteria</taxon>
        <taxon>Pseudomonadati</taxon>
        <taxon>Bdellovibrionota</taxon>
        <taxon>Bdellovibrionia</taxon>
        <taxon>Bdellovibrionales</taxon>
        <taxon>Pseudobdellovibrionaceae</taxon>
        <taxon>Bdellovibrio</taxon>
    </lineage>
</organism>
<evidence type="ECO:0000313" key="4">
    <source>
        <dbReference type="Proteomes" id="UP000830116"/>
    </source>
</evidence>
<evidence type="ECO:0000259" key="2">
    <source>
        <dbReference type="PROSITE" id="PS50240"/>
    </source>
</evidence>
<dbReference type="PANTHER" id="PTHR24260:SF136">
    <property type="entry name" value="GH08193P-RELATED"/>
    <property type="match status" value="1"/>
</dbReference>
<evidence type="ECO:0000313" key="3">
    <source>
        <dbReference type="EMBL" id="UOF02799.1"/>
    </source>
</evidence>
<dbReference type="InterPro" id="IPR018114">
    <property type="entry name" value="TRYPSIN_HIS"/>
</dbReference>
<dbReference type="InterPro" id="IPR009003">
    <property type="entry name" value="Peptidase_S1_PA"/>
</dbReference>
<keyword evidence="4" id="KW-1185">Reference proteome</keyword>
<dbReference type="Gene3D" id="2.40.10.10">
    <property type="entry name" value="Trypsin-like serine proteases"/>
    <property type="match status" value="1"/>
</dbReference>
<accession>A0ABY4CDJ4</accession>
<dbReference type="EMBL" id="CP093442">
    <property type="protein sequence ID" value="UOF02799.1"/>
    <property type="molecule type" value="Genomic_DNA"/>
</dbReference>
<dbReference type="RefSeq" id="WP_243540612.1">
    <property type="nucleotide sequence ID" value="NZ_CP093442.1"/>
</dbReference>
<feature type="chain" id="PRO_5046839759" evidence="1">
    <location>
        <begin position="21"/>
        <end position="284"/>
    </location>
</feature>
<feature type="domain" description="Peptidase S1" evidence="2">
    <location>
        <begin position="35"/>
        <end position="279"/>
    </location>
</feature>
<dbReference type="PROSITE" id="PS00134">
    <property type="entry name" value="TRYPSIN_HIS"/>
    <property type="match status" value="1"/>
</dbReference>
<dbReference type="InterPro" id="IPR001254">
    <property type="entry name" value="Trypsin_dom"/>
</dbReference>
<dbReference type="PRINTS" id="PR00722">
    <property type="entry name" value="CHYMOTRYPSIN"/>
</dbReference>
<dbReference type="InterPro" id="IPR043504">
    <property type="entry name" value="Peptidase_S1_PA_chymotrypsin"/>
</dbReference>
<sequence>MDLRKLMAGVLILCSGCGLAIQTHENQDISGNGSIINGTPVEERVSDAAKSVVLIEMHDIQGRPLTICTATLIGPNTVLTAAHCFDKTRMRAFGGFNVIFTNNYLKTYGNALKLKGLRMALHGSYNSTKMYDHDIALGTFKGEVPEGYEPVDYDSDKAANYAHQTVYSYGFGKSQDYTGKRGERGHEYVGVLHRGVLKVAGNYNSYSDRYFLDPSTSVFICSGDSGGPQFFHEDGVLKVIGVHSAVYGTKLDNGFTSCKGRGQVTKVAPFAQWIRETESKLLTN</sequence>
<dbReference type="PANTHER" id="PTHR24260">
    <property type="match status" value="1"/>
</dbReference>
<evidence type="ECO:0000256" key="1">
    <source>
        <dbReference type="SAM" id="SignalP"/>
    </source>
</evidence>
<dbReference type="PROSITE" id="PS50240">
    <property type="entry name" value="TRYPSIN_DOM"/>
    <property type="match status" value="1"/>
</dbReference>
<dbReference type="Pfam" id="PF00089">
    <property type="entry name" value="Trypsin"/>
    <property type="match status" value="1"/>
</dbReference>
<dbReference type="SMART" id="SM00020">
    <property type="entry name" value="Tryp_SPc"/>
    <property type="match status" value="1"/>
</dbReference>
<feature type="signal peptide" evidence="1">
    <location>
        <begin position="1"/>
        <end position="20"/>
    </location>
</feature>
<keyword evidence="1" id="KW-0732">Signal</keyword>
<dbReference type="InterPro" id="IPR051333">
    <property type="entry name" value="CLIP_Serine_Protease"/>
</dbReference>
<dbReference type="SUPFAM" id="SSF50494">
    <property type="entry name" value="Trypsin-like serine proteases"/>
    <property type="match status" value="1"/>
</dbReference>